<evidence type="ECO:0000256" key="1">
    <source>
        <dbReference type="SAM" id="Phobius"/>
    </source>
</evidence>
<name>A0A930FYB1_9RHOO</name>
<feature type="transmembrane region" description="Helical" evidence="1">
    <location>
        <begin position="141"/>
        <end position="160"/>
    </location>
</feature>
<evidence type="ECO:0008006" key="4">
    <source>
        <dbReference type="Google" id="ProtNLM"/>
    </source>
</evidence>
<feature type="transmembrane region" description="Helical" evidence="1">
    <location>
        <begin position="37"/>
        <end position="54"/>
    </location>
</feature>
<evidence type="ECO:0000313" key="3">
    <source>
        <dbReference type="Proteomes" id="UP000718593"/>
    </source>
</evidence>
<feature type="transmembrane region" description="Helical" evidence="1">
    <location>
        <begin position="12"/>
        <end position="31"/>
    </location>
</feature>
<comment type="caution">
    <text evidence="2">The sequence shown here is derived from an EMBL/GenBank/DDBJ whole genome shotgun (WGS) entry which is preliminary data.</text>
</comment>
<evidence type="ECO:0000313" key="2">
    <source>
        <dbReference type="EMBL" id="MBF1163605.1"/>
    </source>
</evidence>
<proteinExistence type="predicted"/>
<protein>
    <recommendedName>
        <fullName evidence="4">Transmembrane protein</fullName>
    </recommendedName>
</protein>
<feature type="transmembrane region" description="Helical" evidence="1">
    <location>
        <begin position="61"/>
        <end position="79"/>
    </location>
</feature>
<reference evidence="2" key="1">
    <citation type="submission" date="2020-04" db="EMBL/GenBank/DDBJ databases">
        <title>Deep metagenomics examines the oral microbiome during advanced dental caries in children, revealing novel taxa and co-occurrences with host molecules.</title>
        <authorList>
            <person name="Baker J.L."/>
            <person name="Morton J.T."/>
            <person name="Dinis M."/>
            <person name="Alvarez R."/>
            <person name="Tran N.C."/>
            <person name="Knight R."/>
            <person name="Edlund A."/>
        </authorList>
    </citation>
    <scope>NUCLEOTIDE SEQUENCE</scope>
    <source>
        <strain evidence="2">JCVI_32_bin.24</strain>
    </source>
</reference>
<feature type="transmembrane region" description="Helical" evidence="1">
    <location>
        <begin position="166"/>
        <end position="184"/>
    </location>
</feature>
<dbReference type="AlphaFoldDB" id="A0A930FYB1"/>
<dbReference type="EMBL" id="JABZMI010000006">
    <property type="protein sequence ID" value="MBF1163605.1"/>
    <property type="molecule type" value="Genomic_DNA"/>
</dbReference>
<dbReference type="RefSeq" id="WP_274737369.1">
    <property type="nucleotide sequence ID" value="NZ_JARBJQ010000002.1"/>
</dbReference>
<feature type="transmembrane region" description="Helical" evidence="1">
    <location>
        <begin position="85"/>
        <end position="105"/>
    </location>
</feature>
<keyword evidence="1" id="KW-0812">Transmembrane</keyword>
<sequence>MTVTPAQLLRGLAVVAFLVAWALLAHVGSAGEGSADLSVLLGVTPIMAAVGLLLWRSRYPLLAGGGNLAMLGAIVWLWPTLRQNVALLFFVQHLGTNLALGTLFGRSLLGGGEALITQLARAVHQGALSERKRRHTRQATLAWTLFFLGNALVSVILWLFAPPSVWSIYANLLSMPLLAAMFAAEHIWRLIVLPPEERPSLAQVARAYRLHGKQTPPANPS</sequence>
<gene>
    <name evidence="2" type="ORF">HXL68_01050</name>
</gene>
<accession>A0A930FYB1</accession>
<organism evidence="2 3">
    <name type="scientific">Dechloromonas agitata</name>
    <dbReference type="NCBI Taxonomy" id="73030"/>
    <lineage>
        <taxon>Bacteria</taxon>
        <taxon>Pseudomonadati</taxon>
        <taxon>Pseudomonadota</taxon>
        <taxon>Betaproteobacteria</taxon>
        <taxon>Rhodocyclales</taxon>
        <taxon>Azonexaceae</taxon>
        <taxon>Dechloromonas</taxon>
    </lineage>
</organism>
<dbReference type="Proteomes" id="UP000718593">
    <property type="component" value="Unassembled WGS sequence"/>
</dbReference>
<keyword evidence="1" id="KW-0472">Membrane</keyword>
<keyword evidence="1" id="KW-1133">Transmembrane helix</keyword>